<dbReference type="PROSITE" id="PS00041">
    <property type="entry name" value="HTH_ARAC_FAMILY_1"/>
    <property type="match status" value="1"/>
</dbReference>
<dbReference type="PROSITE" id="PS01124">
    <property type="entry name" value="HTH_ARAC_FAMILY_2"/>
    <property type="match status" value="1"/>
</dbReference>
<dbReference type="RefSeq" id="WP_194215386.1">
    <property type="nucleotide sequence ID" value="NZ_CP061205.1"/>
</dbReference>
<evidence type="ECO:0000256" key="3">
    <source>
        <dbReference type="ARBA" id="ARBA00023163"/>
    </source>
</evidence>
<evidence type="ECO:0000259" key="4">
    <source>
        <dbReference type="PROSITE" id="PS01124"/>
    </source>
</evidence>
<keyword evidence="1" id="KW-0805">Transcription regulation</keyword>
<evidence type="ECO:0000256" key="1">
    <source>
        <dbReference type="ARBA" id="ARBA00023015"/>
    </source>
</evidence>
<dbReference type="PRINTS" id="PR00032">
    <property type="entry name" value="HTHARAC"/>
</dbReference>
<keyword evidence="6" id="KW-1185">Reference proteome</keyword>
<evidence type="ECO:0000313" key="5">
    <source>
        <dbReference type="EMBL" id="MFC3051970.1"/>
    </source>
</evidence>
<dbReference type="PANTHER" id="PTHR47894:SF4">
    <property type="entry name" value="HTH-TYPE TRANSCRIPTIONAL REGULATOR GADX"/>
    <property type="match status" value="1"/>
</dbReference>
<protein>
    <submittedName>
        <fullName evidence="5">AraC family transcriptional regulator ligand-binding domain-containing protein</fullName>
    </submittedName>
</protein>
<dbReference type="PANTHER" id="PTHR47894">
    <property type="entry name" value="HTH-TYPE TRANSCRIPTIONAL REGULATOR GADX"/>
    <property type="match status" value="1"/>
</dbReference>
<name>A0ABV7D4Y7_9PROT</name>
<keyword evidence="3" id="KW-0804">Transcription</keyword>
<comment type="caution">
    <text evidence="5">The sequence shown here is derived from an EMBL/GenBank/DDBJ whole genome shotgun (WGS) entry which is preliminary data.</text>
</comment>
<dbReference type="InterPro" id="IPR032687">
    <property type="entry name" value="AraC-type_N"/>
</dbReference>
<reference evidence="6" key="1">
    <citation type="journal article" date="2019" name="Int. J. Syst. Evol. Microbiol.">
        <title>The Global Catalogue of Microorganisms (GCM) 10K type strain sequencing project: providing services to taxonomists for standard genome sequencing and annotation.</title>
        <authorList>
            <consortium name="The Broad Institute Genomics Platform"/>
            <consortium name="The Broad Institute Genome Sequencing Center for Infectious Disease"/>
            <person name="Wu L."/>
            <person name="Ma J."/>
        </authorList>
    </citation>
    <scope>NUCLEOTIDE SEQUENCE [LARGE SCALE GENOMIC DNA]</scope>
    <source>
        <strain evidence="6">KCTC 62164</strain>
    </source>
</reference>
<gene>
    <name evidence="5" type="ORF">ACFOKA_08635</name>
</gene>
<accession>A0ABV7D4Y7</accession>
<dbReference type="SUPFAM" id="SSF46689">
    <property type="entry name" value="Homeodomain-like"/>
    <property type="match status" value="1"/>
</dbReference>
<dbReference type="Pfam" id="PF12833">
    <property type="entry name" value="HTH_18"/>
    <property type="match status" value="1"/>
</dbReference>
<dbReference type="Proteomes" id="UP001595444">
    <property type="component" value="Unassembled WGS sequence"/>
</dbReference>
<keyword evidence="2" id="KW-0238">DNA-binding</keyword>
<evidence type="ECO:0000313" key="6">
    <source>
        <dbReference type="Proteomes" id="UP001595444"/>
    </source>
</evidence>
<dbReference type="InterPro" id="IPR020449">
    <property type="entry name" value="Tscrpt_reg_AraC-type_HTH"/>
</dbReference>
<dbReference type="InterPro" id="IPR018062">
    <property type="entry name" value="HTH_AraC-typ_CS"/>
</dbReference>
<evidence type="ECO:0000256" key="2">
    <source>
        <dbReference type="ARBA" id="ARBA00023125"/>
    </source>
</evidence>
<dbReference type="InterPro" id="IPR009057">
    <property type="entry name" value="Homeodomain-like_sf"/>
</dbReference>
<feature type="domain" description="HTH araC/xylS-type" evidence="4">
    <location>
        <begin position="234"/>
        <end position="333"/>
    </location>
</feature>
<dbReference type="Gene3D" id="1.10.10.60">
    <property type="entry name" value="Homeodomain-like"/>
    <property type="match status" value="1"/>
</dbReference>
<dbReference type="EMBL" id="JBHRSL010000006">
    <property type="protein sequence ID" value="MFC3051970.1"/>
    <property type="molecule type" value="Genomic_DNA"/>
</dbReference>
<sequence length="342" mass="38996">MIEARVNLAVLAGWRELFERSEVANIEINRISELEFASSSSNKHEISLADFVALLEKIGNNVKRPNLFWRAGETYDFSVLGDVGEAILSAKTLRGALKRFTDYFLLLQDATELSFETGERFSVISYRILDPNIWPRTCDAAFTLGLCLQLIRKVAGYSWHEVEVTLECERSDVKSDIASCVGTHCTYGGEANMIRFPVSFLDRPFNPDYEVAAKTLNALSKKVIYKKRNMPISERVKTEIYSQLGQGRVDQNTIARELGMSGRTLRRKLTTEDVSFQAILDECRMRVASLELKTRRNISLSETALRLGYSEHSSFSRAFTRWCGMTPQDFRRVERTEYCAIM</sequence>
<dbReference type="InterPro" id="IPR018060">
    <property type="entry name" value="HTH_AraC"/>
</dbReference>
<proteinExistence type="predicted"/>
<organism evidence="5 6">
    <name type="scientific">Kordiimonas pumila</name>
    <dbReference type="NCBI Taxonomy" id="2161677"/>
    <lineage>
        <taxon>Bacteria</taxon>
        <taxon>Pseudomonadati</taxon>
        <taxon>Pseudomonadota</taxon>
        <taxon>Alphaproteobacteria</taxon>
        <taxon>Kordiimonadales</taxon>
        <taxon>Kordiimonadaceae</taxon>
        <taxon>Kordiimonas</taxon>
    </lineage>
</organism>
<dbReference type="SMART" id="SM00342">
    <property type="entry name" value="HTH_ARAC"/>
    <property type="match status" value="1"/>
</dbReference>
<dbReference type="Pfam" id="PF12625">
    <property type="entry name" value="Arabinose_bd"/>
    <property type="match status" value="1"/>
</dbReference>